<organism evidence="1 2">
    <name type="scientific">Dietzia maris</name>
    <dbReference type="NCBI Taxonomy" id="37915"/>
    <lineage>
        <taxon>Bacteria</taxon>
        <taxon>Bacillati</taxon>
        <taxon>Actinomycetota</taxon>
        <taxon>Actinomycetes</taxon>
        <taxon>Mycobacteriales</taxon>
        <taxon>Dietziaceae</taxon>
        <taxon>Dietzia</taxon>
    </lineage>
</organism>
<dbReference type="RefSeq" id="WP_269502825.1">
    <property type="nucleotide sequence ID" value="NZ_JAPWIO010000006.1"/>
</dbReference>
<reference evidence="1 2" key="1">
    <citation type="submission" date="2023-07" db="EMBL/GenBank/DDBJ databases">
        <title>Strategy for survival of the halotoleranting strain Dietzia MX2 from the Yakshinskoe mineral salts deposit.</title>
        <authorList>
            <person name="Kharitonova M.A."/>
            <person name="Kupriyanova-Ashina F.G."/>
            <person name="Shakirov T.R."/>
            <person name="Vafina M.S."/>
            <person name="Ilinskaya O.N."/>
        </authorList>
    </citation>
    <scope>NUCLEOTIDE SEQUENCE [LARGE SCALE GENOMIC DNA]</scope>
    <source>
        <strain evidence="1 2">MX2</strain>
    </source>
</reference>
<name>A0ABT8GZ45_9ACTN</name>
<proteinExistence type="predicted"/>
<protein>
    <submittedName>
        <fullName evidence="1">Uncharacterized protein</fullName>
    </submittedName>
</protein>
<dbReference type="Proteomes" id="UP001172702">
    <property type="component" value="Unassembled WGS sequence"/>
</dbReference>
<comment type="caution">
    <text evidence="1">The sequence shown here is derived from an EMBL/GenBank/DDBJ whole genome shotgun (WGS) entry which is preliminary data.</text>
</comment>
<gene>
    <name evidence="1" type="ORF">QYF62_04440</name>
</gene>
<dbReference type="EMBL" id="JAUHTB010000003">
    <property type="protein sequence ID" value="MDN4505307.1"/>
    <property type="molecule type" value="Genomic_DNA"/>
</dbReference>
<keyword evidence="2" id="KW-1185">Reference proteome</keyword>
<accession>A0ABT8GZ45</accession>
<sequence>MTGYWHALIDVVRPDFPGDVAVRVIAHRGDVRFVGVEIMSGSTEVVALQLDAEQARVLGESLRIAAEKMV</sequence>
<evidence type="ECO:0000313" key="1">
    <source>
        <dbReference type="EMBL" id="MDN4505307.1"/>
    </source>
</evidence>
<evidence type="ECO:0000313" key="2">
    <source>
        <dbReference type="Proteomes" id="UP001172702"/>
    </source>
</evidence>